<dbReference type="InterPro" id="IPR036976">
    <property type="entry name" value="RimM_N_sf"/>
</dbReference>
<dbReference type="EMBL" id="KI925080">
    <property type="protein sequence ID" value="ETW18125.1"/>
    <property type="molecule type" value="Genomic_DNA"/>
</dbReference>
<organism evidence="8 9">
    <name type="scientific">Plasmodium falciparum Vietnam Oak-Knoll</name>
    <name type="common">FVO</name>
    <dbReference type="NCBI Taxonomy" id="1036723"/>
    <lineage>
        <taxon>Eukaryota</taxon>
        <taxon>Sar</taxon>
        <taxon>Alveolata</taxon>
        <taxon>Apicomplexa</taxon>
        <taxon>Aconoidasida</taxon>
        <taxon>Haemosporida</taxon>
        <taxon>Plasmodiidae</taxon>
        <taxon>Plasmodium</taxon>
        <taxon>Plasmodium (Laverania)</taxon>
    </lineage>
</organism>
<keyword evidence="6" id="KW-1133">Transmembrane helix</keyword>
<keyword evidence="1" id="KW-0963">Cytoplasm</keyword>
<evidence type="ECO:0000256" key="6">
    <source>
        <dbReference type="SAM" id="Phobius"/>
    </source>
</evidence>
<dbReference type="InterPro" id="IPR009000">
    <property type="entry name" value="Transl_B-barrel_sf"/>
</dbReference>
<dbReference type="InterPro" id="IPR011961">
    <property type="entry name" value="RimM"/>
</dbReference>
<feature type="region of interest" description="Disordered" evidence="5">
    <location>
        <begin position="177"/>
        <end position="196"/>
    </location>
</feature>
<protein>
    <recommendedName>
        <fullName evidence="7">C2H2-type domain-containing protein</fullName>
    </recommendedName>
</protein>
<keyword evidence="2" id="KW-0690">Ribosome biogenesis</keyword>
<keyword evidence="3" id="KW-0698">rRNA processing</keyword>
<reference evidence="8 9" key="2">
    <citation type="submission" date="2013-02" db="EMBL/GenBank/DDBJ databases">
        <title>The Genome Sequence of Plasmodium falciparum Vietnam Oak-Knoll (FVO).</title>
        <authorList>
            <consortium name="The Broad Institute Genome Sequencing Platform"/>
            <consortium name="The Broad Institute Genome Sequencing Center for Infectious Disease"/>
            <person name="Neafsey D."/>
            <person name="Cheeseman I."/>
            <person name="Volkman S."/>
            <person name="Adams J."/>
            <person name="Walker B."/>
            <person name="Young S.K."/>
            <person name="Zeng Q."/>
            <person name="Gargeya S."/>
            <person name="Fitzgerald M."/>
            <person name="Haas B."/>
            <person name="Abouelleil A."/>
            <person name="Alvarado L."/>
            <person name="Arachchi H.M."/>
            <person name="Berlin A.M."/>
            <person name="Chapman S.B."/>
            <person name="Dewar J."/>
            <person name="Goldberg J."/>
            <person name="Griggs A."/>
            <person name="Gujja S."/>
            <person name="Hansen M."/>
            <person name="Howarth C."/>
            <person name="Imamovic A."/>
            <person name="Larimer J."/>
            <person name="McCowan C."/>
            <person name="Murphy C."/>
            <person name="Neiman D."/>
            <person name="Pearson M."/>
            <person name="Priest M."/>
            <person name="Roberts A."/>
            <person name="Saif S."/>
            <person name="Shea T."/>
            <person name="Sisk P."/>
            <person name="Sykes S."/>
            <person name="Wortman J."/>
            <person name="Nusbaum C."/>
            <person name="Birren B."/>
        </authorList>
    </citation>
    <scope>NUCLEOTIDE SEQUENCE [LARGE SCALE GENOMIC DNA]</scope>
    <source>
        <strain evidence="9">Vietnam Oak-Knoll (FVO)</strain>
    </source>
</reference>
<dbReference type="InterPro" id="IPR013087">
    <property type="entry name" value="Znf_C2H2_type"/>
</dbReference>
<dbReference type="GO" id="GO:0006364">
    <property type="term" value="P:rRNA processing"/>
    <property type="evidence" value="ECO:0007669"/>
    <property type="project" value="UniProtKB-KW"/>
</dbReference>
<keyword evidence="6" id="KW-0472">Membrane</keyword>
<feature type="transmembrane region" description="Helical" evidence="6">
    <location>
        <begin position="12"/>
        <end position="28"/>
    </location>
</feature>
<evidence type="ECO:0000256" key="1">
    <source>
        <dbReference type="ARBA" id="ARBA00022490"/>
    </source>
</evidence>
<keyword evidence="6" id="KW-0812">Transmembrane</keyword>
<dbReference type="PANTHER" id="PTHR33692">
    <property type="entry name" value="RIBOSOME MATURATION FACTOR RIMM"/>
    <property type="match status" value="1"/>
</dbReference>
<sequence>MIVLSSYKKCLVFSYYILLLWVLKYYMLTCQAINFKKTWSSKERRNNIIYLFNNYKRKSFIYDYSNINGKARTLFLFVHPRNYLINKKNEIETHHVPLVTSRGTYINYYSSTKKSMFFLLFVFFLKRKYDRKEKKLYHKRLGIRKIRLNEKKKDNIYDHNHQSQHSLTNNNMPEYLEKEESEENTAKHKKEEEINQGNRQFLTETKYYKRSKYSKAGYIKEKDHNNNVIEKHEEEKKKKKGLDIFDDFINDRYNIYYTENKEDLVEKMNEKKKKENKMSLPDFFILNYYLDKNRKNNLDLMINEGDNHLIKGGSALTGSFSSTMKNMLQNNVLQGKAYCNNGNMDNNTKSNSSDGSSSDGSSRCLKVVSFTTFNDIRFEPGSYRYIFMNNYNYPLPIKILDVKESQKVSFLYIKIEGINTRSDALKLKNCLICDDKRTFPDLGENQYISTDLLNFDIHIFNDFSNISIGNVNGFLSKYDYIYSKSVQEISDDLIKIHLKKNISLEKVFNIINVAKLYNQNKNNSINIEGTQNNSHIKNIQAIKVLINKSNTYNTHEEDIQENNIPSEPIKNDKNYYDSLDNFDGYSYKKIFKCDYCDHIFDDIKEASIHENSHFSSDDELLYNRTKIDDSDKQKVYEVTKDQARKLKNVEYFLVPIIKEKTIRSVHYEDKKIYLDIKGEIEEIESNMKKFDIGLLEIYKELKLSDRRFKEVTKYELNICKEEIIFDVEEIGLLLSIVPYALETLEISQKNYLREFHYILEKTLNFFNIFMSLINEHNVNIIDIDKKEINLFLKVKDSFDFIRSNEENLFSLHDEIVLKNKYGQILIKDLFLLFKKIFFIEVDENLIYFNYIDIIPIYIKTKNGLLKSRYYNMENYFYALIENTYKQNLQINEGIILIKILKQYKIHSDTKLAYYFDSDIIYKTILHQIYKQTSHISNINFDFLYSQNIDSTNNLLTENDVSLSLIILINSDVDTDKLTEQFYRFSFPKDIFRGNEDINKQRIKVMGSCVYTKESQTPIFNGFFSLGLSTYNLFKIIELLKPNKKLLYLSLEKADDNNQIRAQAIAERIVMNSKELFETVLLFERDNYLIPQKYSDFYKNLYAFIESKSCYINLIYDCKREEETQVETKKKYKTTYSNYQKSSSVEKKKLDESSFNKIKEIVKEKFPKSSDKKIELYLKEIINDAPKENCSLHKILFVRNEQNIFVKHNLISYLFNFIDCKTLLKLKGCSKIDSEVVSLYYRKILYTLSFKNDEIKTNIHYWRNVIDYFFYRCANLKPLDRMNCPIVLKTLEQNKNFCVINPESMDSCIYISLDYFKENLITSCTHKKPLPHTCNVKNEISGIKNLKTEQIELNEFIQEYYKRLIINDDEIMWNVCYFRKSKEFLTILLLEFLKSMLTVLNKYNGKCIFKKTEYLVNCGHHITHRIWIQMFYEYGFESVDADKKKNMKNYPIIQQEDGNNRTLYLTIADHYKWDA</sequence>
<evidence type="ECO:0000256" key="4">
    <source>
        <dbReference type="ARBA" id="ARBA00023186"/>
    </source>
</evidence>
<dbReference type="PROSITE" id="PS00028">
    <property type="entry name" value="ZINC_FINGER_C2H2_1"/>
    <property type="match status" value="1"/>
</dbReference>
<accession>A0A024V7E9</accession>
<dbReference type="OrthoDB" id="364858at2759"/>
<dbReference type="Gene3D" id="2.40.30.60">
    <property type="entry name" value="RimM"/>
    <property type="match status" value="1"/>
</dbReference>
<dbReference type="PANTHER" id="PTHR33692:SF1">
    <property type="entry name" value="RIBOSOME MATURATION FACTOR RIMM"/>
    <property type="match status" value="1"/>
</dbReference>
<evidence type="ECO:0000313" key="8">
    <source>
        <dbReference type="EMBL" id="ETW18125.1"/>
    </source>
</evidence>
<dbReference type="InterPro" id="IPR002676">
    <property type="entry name" value="RimM_N"/>
</dbReference>
<dbReference type="SUPFAM" id="SSF50447">
    <property type="entry name" value="Translation proteins"/>
    <property type="match status" value="1"/>
</dbReference>
<name>A0A024V7E9_PLAFA</name>
<feature type="domain" description="C2H2-type" evidence="7">
    <location>
        <begin position="593"/>
        <end position="613"/>
    </location>
</feature>
<feature type="region of interest" description="Disordered" evidence="5">
    <location>
        <begin position="343"/>
        <end position="362"/>
    </location>
</feature>
<dbReference type="GO" id="GO:0005840">
    <property type="term" value="C:ribosome"/>
    <property type="evidence" value="ECO:0007669"/>
    <property type="project" value="InterPro"/>
</dbReference>
<evidence type="ECO:0000313" key="9">
    <source>
        <dbReference type="Proteomes" id="UP000030690"/>
    </source>
</evidence>
<feature type="compositionally biased region" description="Low complexity" evidence="5">
    <location>
        <begin position="350"/>
        <end position="362"/>
    </location>
</feature>
<dbReference type="GO" id="GO:0043022">
    <property type="term" value="F:ribosome binding"/>
    <property type="evidence" value="ECO:0007669"/>
    <property type="project" value="InterPro"/>
</dbReference>
<reference evidence="8 9" key="1">
    <citation type="submission" date="2013-02" db="EMBL/GenBank/DDBJ databases">
        <title>The Genome Annotation of Plasmodium falciparum Vietnam Oak-Knoll (FVO).</title>
        <authorList>
            <consortium name="The Broad Institute Genome Sequencing Platform"/>
            <consortium name="The Broad Institute Genome Sequencing Center for Infectious Disease"/>
            <person name="Neafsey D."/>
            <person name="Hoffman S."/>
            <person name="Volkman S."/>
            <person name="Rosenthal P."/>
            <person name="Walker B."/>
            <person name="Young S.K."/>
            <person name="Zeng Q."/>
            <person name="Gargeya S."/>
            <person name="Fitzgerald M."/>
            <person name="Haas B."/>
            <person name="Abouelleil A."/>
            <person name="Allen A.W."/>
            <person name="Alvarado L."/>
            <person name="Arachchi H.M."/>
            <person name="Berlin A.M."/>
            <person name="Chapman S.B."/>
            <person name="Gainer-Dewar J."/>
            <person name="Goldberg J."/>
            <person name="Griggs A."/>
            <person name="Gujja S."/>
            <person name="Hansen M."/>
            <person name="Howarth C."/>
            <person name="Imamovic A."/>
            <person name="Ireland A."/>
            <person name="Larimer J."/>
            <person name="McCowan C."/>
            <person name="Murphy C."/>
            <person name="Pearson M."/>
            <person name="Poon T.W."/>
            <person name="Priest M."/>
            <person name="Roberts A."/>
            <person name="Saif S."/>
            <person name="Shea T."/>
            <person name="Sisk P."/>
            <person name="Sykes S."/>
            <person name="Wortman J."/>
            <person name="Nusbaum C."/>
            <person name="Birren B."/>
        </authorList>
    </citation>
    <scope>NUCLEOTIDE SEQUENCE [LARGE SCALE GENOMIC DNA]</scope>
    <source>
        <strain evidence="9">Vietnam Oak-Knoll (FVO)</strain>
    </source>
</reference>
<evidence type="ECO:0000259" key="7">
    <source>
        <dbReference type="PROSITE" id="PS00028"/>
    </source>
</evidence>
<evidence type="ECO:0000256" key="2">
    <source>
        <dbReference type="ARBA" id="ARBA00022517"/>
    </source>
</evidence>
<gene>
    <name evidence="8" type="ORF">PFFVO_03017</name>
</gene>
<keyword evidence="4" id="KW-0143">Chaperone</keyword>
<proteinExistence type="predicted"/>
<dbReference type="Proteomes" id="UP000030690">
    <property type="component" value="Unassembled WGS sequence"/>
</dbReference>
<feature type="compositionally biased region" description="Basic and acidic residues" evidence="5">
    <location>
        <begin position="184"/>
        <end position="193"/>
    </location>
</feature>
<evidence type="ECO:0000256" key="3">
    <source>
        <dbReference type="ARBA" id="ARBA00022552"/>
    </source>
</evidence>
<dbReference type="Pfam" id="PF01782">
    <property type="entry name" value="RimM"/>
    <property type="match status" value="1"/>
</dbReference>
<evidence type="ECO:0000256" key="5">
    <source>
        <dbReference type="SAM" id="MobiDB-lite"/>
    </source>
</evidence>